<feature type="disulfide bond" evidence="6">
    <location>
        <begin position="191"/>
        <end position="200"/>
    </location>
</feature>
<feature type="domain" description="G-protein coupled receptors family 2 profile 2" evidence="11">
    <location>
        <begin position="517"/>
        <end position="572"/>
    </location>
</feature>
<dbReference type="Pfam" id="PF00053">
    <property type="entry name" value="EGF_laminin"/>
    <property type="match status" value="1"/>
</dbReference>
<dbReference type="InterPro" id="IPR046338">
    <property type="entry name" value="GAIN_dom_sf"/>
</dbReference>
<dbReference type="SUPFAM" id="SSF49899">
    <property type="entry name" value="Concanavalin A-like lectins/glucanases"/>
    <property type="match status" value="1"/>
</dbReference>
<comment type="caution">
    <text evidence="12">The sequence shown here is derived from an EMBL/GenBank/DDBJ whole genome shotgun (WGS) entry which is preliminary data.</text>
</comment>
<comment type="caution">
    <text evidence="6">Lacks conserved residue(s) required for the propagation of feature annotation.</text>
</comment>
<feature type="compositionally biased region" description="Basic and acidic residues" evidence="7">
    <location>
        <begin position="220"/>
        <end position="233"/>
    </location>
</feature>
<feature type="disulfide bond" evidence="6">
    <location>
        <begin position="172"/>
        <end position="189"/>
    </location>
</feature>
<dbReference type="PANTHER" id="PTHR24026:SF36">
    <property type="entry name" value="CADHERIN EGF LAG SEVEN-PASS G-TYPE RECEPTOR 1"/>
    <property type="match status" value="1"/>
</dbReference>
<dbReference type="Gene3D" id="1.20.1070.10">
    <property type="entry name" value="Rhodopsin 7-helix transmembrane proteins"/>
    <property type="match status" value="1"/>
</dbReference>
<proteinExistence type="predicted"/>
<dbReference type="Gene3D" id="1.25.40.610">
    <property type="match status" value="1"/>
</dbReference>
<evidence type="ECO:0000259" key="9">
    <source>
        <dbReference type="PROSITE" id="PS50027"/>
    </source>
</evidence>
<evidence type="ECO:0000259" key="11">
    <source>
        <dbReference type="PROSITE" id="PS50261"/>
    </source>
</evidence>
<dbReference type="InterPro" id="IPR002049">
    <property type="entry name" value="LE_dom"/>
</dbReference>
<dbReference type="PROSITE" id="PS50027">
    <property type="entry name" value="EGF_LAM_2"/>
    <property type="match status" value="1"/>
</dbReference>
<dbReference type="SUPFAM" id="SSF57196">
    <property type="entry name" value="EGF/Laminin"/>
    <property type="match status" value="1"/>
</dbReference>
<dbReference type="PANTHER" id="PTHR24026">
    <property type="entry name" value="FAT ATYPICAL CADHERIN-RELATED"/>
    <property type="match status" value="1"/>
</dbReference>
<reference evidence="12 13" key="1">
    <citation type="submission" date="2021-06" db="EMBL/GenBank/DDBJ databases">
        <authorList>
            <person name="Palmer J.M."/>
        </authorList>
    </citation>
    <scope>NUCLEOTIDE SEQUENCE [LARGE SCALE GENOMIC DNA]</scope>
    <source>
        <strain evidence="12 13">GA_2019</strain>
        <tissue evidence="12">Muscle</tissue>
    </source>
</reference>
<feature type="disulfide bond" evidence="6">
    <location>
        <begin position="170"/>
        <end position="182"/>
    </location>
</feature>
<evidence type="ECO:0000256" key="1">
    <source>
        <dbReference type="ARBA" id="ARBA00004141"/>
    </source>
</evidence>
<dbReference type="CDD" id="cd00055">
    <property type="entry name" value="EGF_Lam"/>
    <property type="match status" value="1"/>
</dbReference>
<evidence type="ECO:0000259" key="10">
    <source>
        <dbReference type="PROSITE" id="PS50221"/>
    </source>
</evidence>
<dbReference type="Gene3D" id="2.60.120.200">
    <property type="match status" value="1"/>
</dbReference>
<comment type="subcellular location">
    <subcellularLocation>
        <location evidence="1">Membrane</location>
        <topology evidence="1">Multi-pass membrane protein</topology>
    </subcellularLocation>
</comment>
<dbReference type="Pfam" id="PF02210">
    <property type="entry name" value="Laminin_G_2"/>
    <property type="match status" value="1"/>
</dbReference>
<keyword evidence="4 8" id="KW-0472">Membrane</keyword>
<dbReference type="InterPro" id="IPR000832">
    <property type="entry name" value="GPCR_2_secretin-like"/>
</dbReference>
<dbReference type="PROSITE" id="PS50221">
    <property type="entry name" value="GAIN_B"/>
    <property type="match status" value="1"/>
</dbReference>
<feature type="region of interest" description="Disordered" evidence="7">
    <location>
        <begin position="211"/>
        <end position="233"/>
    </location>
</feature>
<dbReference type="PROSITE" id="PS50261">
    <property type="entry name" value="G_PROTEIN_RECEP_F2_4"/>
    <property type="match status" value="1"/>
</dbReference>
<protein>
    <recommendedName>
        <fullName evidence="14">Cadherin EGF LAG seven-pass G-type receptor 3</fullName>
    </recommendedName>
</protein>
<dbReference type="InterPro" id="IPR017981">
    <property type="entry name" value="GPCR_2-like_7TM"/>
</dbReference>
<accession>A0ABV0MXT7</accession>
<evidence type="ECO:0000256" key="5">
    <source>
        <dbReference type="ARBA" id="ARBA00023157"/>
    </source>
</evidence>
<feature type="transmembrane region" description="Helical" evidence="8">
    <location>
        <begin position="515"/>
        <end position="537"/>
    </location>
</feature>
<evidence type="ECO:0000256" key="4">
    <source>
        <dbReference type="ARBA" id="ARBA00023136"/>
    </source>
</evidence>
<evidence type="ECO:0000313" key="13">
    <source>
        <dbReference type="Proteomes" id="UP001476798"/>
    </source>
</evidence>
<feature type="region of interest" description="Disordered" evidence="7">
    <location>
        <begin position="350"/>
        <end position="377"/>
    </location>
</feature>
<organism evidence="12 13">
    <name type="scientific">Goodea atripinnis</name>
    <dbReference type="NCBI Taxonomy" id="208336"/>
    <lineage>
        <taxon>Eukaryota</taxon>
        <taxon>Metazoa</taxon>
        <taxon>Chordata</taxon>
        <taxon>Craniata</taxon>
        <taxon>Vertebrata</taxon>
        <taxon>Euteleostomi</taxon>
        <taxon>Actinopterygii</taxon>
        <taxon>Neopterygii</taxon>
        <taxon>Teleostei</taxon>
        <taxon>Neoteleostei</taxon>
        <taxon>Acanthomorphata</taxon>
        <taxon>Ovalentaria</taxon>
        <taxon>Atherinomorphae</taxon>
        <taxon>Cyprinodontiformes</taxon>
        <taxon>Goodeidae</taxon>
        <taxon>Goodea</taxon>
    </lineage>
</organism>
<evidence type="ECO:0000256" key="2">
    <source>
        <dbReference type="ARBA" id="ARBA00022692"/>
    </source>
</evidence>
<gene>
    <name evidence="12" type="ORF">GOODEAATRI_001425</name>
</gene>
<dbReference type="InterPro" id="IPR057244">
    <property type="entry name" value="GAIN_B"/>
</dbReference>
<feature type="domain" description="GAIN-B" evidence="10">
    <location>
        <begin position="342"/>
        <end position="512"/>
    </location>
</feature>
<keyword evidence="5 6" id="KW-1015">Disulfide bond</keyword>
<dbReference type="CDD" id="cd00054">
    <property type="entry name" value="EGF_CA"/>
    <property type="match status" value="1"/>
</dbReference>
<evidence type="ECO:0000256" key="6">
    <source>
        <dbReference type="PROSITE-ProRule" id="PRU00460"/>
    </source>
</evidence>
<dbReference type="Pfam" id="PF00002">
    <property type="entry name" value="7tm_2"/>
    <property type="match status" value="1"/>
</dbReference>
<dbReference type="InterPro" id="IPR032471">
    <property type="entry name" value="AGRL2-4_GAIN_subdom_A"/>
</dbReference>
<dbReference type="InterPro" id="IPR001791">
    <property type="entry name" value="Laminin_G"/>
</dbReference>
<name>A0ABV0MXT7_9TELE</name>
<evidence type="ECO:0000256" key="8">
    <source>
        <dbReference type="SAM" id="Phobius"/>
    </source>
</evidence>
<keyword evidence="2 8" id="KW-0812">Transmembrane</keyword>
<dbReference type="Gene3D" id="2.60.220.50">
    <property type="match status" value="1"/>
</dbReference>
<feature type="domain" description="Laminin EGF-like" evidence="9">
    <location>
        <begin position="170"/>
        <end position="213"/>
    </location>
</feature>
<keyword evidence="3 8" id="KW-1133">Transmembrane helix</keyword>
<evidence type="ECO:0008006" key="14">
    <source>
        <dbReference type="Google" id="ProtNLM"/>
    </source>
</evidence>
<evidence type="ECO:0000313" key="12">
    <source>
        <dbReference type="EMBL" id="MEQ2163945.1"/>
    </source>
</evidence>
<dbReference type="InterPro" id="IPR013320">
    <property type="entry name" value="ConA-like_dom_sf"/>
</dbReference>
<evidence type="ECO:0000256" key="3">
    <source>
        <dbReference type="ARBA" id="ARBA00022989"/>
    </source>
</evidence>
<dbReference type="Pfam" id="PF16489">
    <property type="entry name" value="GAIN"/>
    <property type="match status" value="1"/>
</dbReference>
<dbReference type="EMBL" id="JAHRIO010020035">
    <property type="protein sequence ID" value="MEQ2163945.1"/>
    <property type="molecule type" value="Genomic_DNA"/>
</dbReference>
<dbReference type="SMART" id="SM00180">
    <property type="entry name" value="EGF_Lam"/>
    <property type="match status" value="1"/>
</dbReference>
<keyword evidence="6" id="KW-0424">Laminin EGF-like domain</keyword>
<sequence>MFRTRQPAGTLVQVNAGSSSTINLMVREQQIRMEVLLREQLLASMGFQQVRVNDGEWHHLLVELRSIKDGKDIKYMAAVSLDYGMYQGVRMGETSTNVANVNMAQGLKIHVEDGCDLADPCDSNICPENSHCSDEWSTHTCVCDPGEVAGPDQTVNNYYRPEGEDTCYPCDCFPVGSESRTCDPVTGQCPCKGGVIGRQCNRCLFPKTPGKTPGTIRPNSNEDLRRNNTRMDSEQSKAIVRLLHSATNKKPHFYGNDVKMASQLLNHVLKYESMQSGFNLTAMKDAEFNENLVRAGSAILDPGTKDHWEQIQRTEGGTAHLLRNFEDYANTLAQNVRKTYLKPFTIVTDNMKSPTQNHPPEEEEHTVSDRKRRHLEPPAPKPVAVVIVYKSLGQLLPERYDSDRRSLRYSLLPNRPVINTAIVSATVHSEGPPLPPILDPPITLEYTLLETEERTKPVCVFWDHSSSDVFNNPESDLVRCKRLENTKLLQRLKNGFALLTLTFFFFPSSPFSCQFVCTVIAILLHYFYMCTFAWMFVEGLHIYRMLTELRNINHGHMRFYYAIGWGIPAIITGETHTQRQGRWSARVKLWSHGS</sequence>
<keyword evidence="13" id="KW-1185">Reference proteome</keyword>
<evidence type="ECO:0000256" key="7">
    <source>
        <dbReference type="SAM" id="MobiDB-lite"/>
    </source>
</evidence>
<dbReference type="Gene3D" id="2.10.25.10">
    <property type="entry name" value="Laminin"/>
    <property type="match status" value="1"/>
</dbReference>
<dbReference type="Proteomes" id="UP001476798">
    <property type="component" value="Unassembled WGS sequence"/>
</dbReference>